<proteinExistence type="predicted"/>
<dbReference type="Pfam" id="PF04851">
    <property type="entry name" value="ResIII"/>
    <property type="match status" value="1"/>
</dbReference>
<dbReference type="InterPro" id="IPR014001">
    <property type="entry name" value="Helicase_ATP-bd"/>
</dbReference>
<keyword evidence="2" id="KW-0378">Hydrolase</keyword>
<dbReference type="EMBL" id="QJPH01000364">
    <property type="protein sequence ID" value="PZN76187.1"/>
    <property type="molecule type" value="Genomic_DNA"/>
</dbReference>
<dbReference type="PANTHER" id="PTHR11274:SF0">
    <property type="entry name" value="GENERAL TRANSCRIPTION AND DNA REPAIR FACTOR IIH HELICASE SUBUNIT XPB"/>
    <property type="match status" value="1"/>
</dbReference>
<dbReference type="AlphaFoldDB" id="A0A2W4T0H3"/>
<dbReference type="CDD" id="cd17926">
    <property type="entry name" value="DEXHc_RE"/>
    <property type="match status" value="1"/>
</dbReference>
<evidence type="ECO:0000256" key="2">
    <source>
        <dbReference type="ARBA" id="ARBA00022801"/>
    </source>
</evidence>
<comment type="caution">
    <text evidence="7">The sequence shown here is derived from an EMBL/GenBank/DDBJ whole genome shotgun (WGS) entry which is preliminary data.</text>
</comment>
<organism evidence="7 8">
    <name type="scientific">Candidatus Methylumidiphilus alinenensis</name>
    <dbReference type="NCBI Taxonomy" id="2202197"/>
    <lineage>
        <taxon>Bacteria</taxon>
        <taxon>Pseudomonadati</taxon>
        <taxon>Pseudomonadota</taxon>
        <taxon>Gammaproteobacteria</taxon>
        <taxon>Methylococcales</taxon>
        <taxon>Candidatus Methylumidiphilus</taxon>
    </lineage>
</organism>
<dbReference type="PROSITE" id="PS51192">
    <property type="entry name" value="HELICASE_ATP_BIND_1"/>
    <property type="match status" value="1"/>
</dbReference>
<dbReference type="InterPro" id="IPR054347">
    <property type="entry name" value="TOTE_primase"/>
</dbReference>
<feature type="region of interest" description="Disordered" evidence="5">
    <location>
        <begin position="810"/>
        <end position="859"/>
    </location>
</feature>
<protein>
    <submittedName>
        <fullName evidence="7">DEAD/DEAH box helicase</fullName>
    </submittedName>
</protein>
<dbReference type="GO" id="GO:0004386">
    <property type="term" value="F:helicase activity"/>
    <property type="evidence" value="ECO:0007669"/>
    <property type="project" value="UniProtKB-KW"/>
</dbReference>
<dbReference type="Gene3D" id="3.40.50.300">
    <property type="entry name" value="P-loop containing nucleotide triphosphate hydrolases"/>
    <property type="match status" value="2"/>
</dbReference>
<evidence type="ECO:0000256" key="4">
    <source>
        <dbReference type="ARBA" id="ARBA00022840"/>
    </source>
</evidence>
<gene>
    <name evidence="7" type="ORF">DM484_17105</name>
</gene>
<evidence type="ECO:0000256" key="1">
    <source>
        <dbReference type="ARBA" id="ARBA00022741"/>
    </source>
</evidence>
<keyword evidence="4" id="KW-0067">ATP-binding</keyword>
<sequence>MPEITGSDDSEVLAETRRECDYLRSENARLHALLAEHGIVASPLASAFAVAAPSKAEVAVATHPVDTAASVSLNPSEKIALFRRLFRGRTDVYPVRWESKAGKSGYAPACGNEWRAGVCDKPRIKCADCGNRLLLPVTDHVIYQHLAGKLTVGVYPLLGDESCHFLAVDFDEADWRDDAKAFMQSCRELGVPAALEISRSGQGAHVWIFFSSSVPARDARCLGAALISHTCARTRQLKLNSYDRLFPNQDTMPKGGFGNLIALPLQKTPREKGFSVFVDDDLLPYPDQWAFLKSIQPLSPNLLESTIQQASGGAHPLDVAFVMEEDEKEPWNRAKPLQKKIQGNLPEQLTITLANQLFFAKDELPQPLANRLIRLAAFQNPEFYSKQAMRMPVWNIPRVIGCAENYAQHIALPRGCLDAIMELLKENHIGHSFQEKRFFGNPIDAAFTGTLRPDQVTAVDSMTVHDIGILCAPTAFGKTVAAAAIIAKRNVNTLILVHRSDLVKQWQERLEAFLDLKSCEIGTIGAGKSKPKGQIDIATMQSLSRKGEVNPLIENYGHIVIDECHHLSAISFEAIMKSAKARYVLGLTATPIRRDGKHPILFMQCGPIRFQAGRKESLPIIQEVHPRFLDTRIDLPVTAGIQDVFKQLIQDSHRNAMIVADVIAAYAEGRKIIVLTGRTEHLQRLELELTGKIDHLFVLQGRLSKMRRAEVLQNMEALGDSEPRVLLANASLVGEGFDHPPLNTLVLAMPVSWGGSVKQYAGRIHRHHTLKTDVRIYDYIELEHKQLARMWEKRRRAYAAMGYHIVPGHPAAMPKSDDDYPVPSMSAAGQGRVRNSQRTLSKLGKPANLSDASRRGTES</sequence>
<evidence type="ECO:0000259" key="6">
    <source>
        <dbReference type="PROSITE" id="PS51192"/>
    </source>
</evidence>
<keyword evidence="3 7" id="KW-0347">Helicase</keyword>
<dbReference type="SMART" id="SM00487">
    <property type="entry name" value="DEXDc"/>
    <property type="match status" value="1"/>
</dbReference>
<dbReference type="Proteomes" id="UP000249396">
    <property type="component" value="Unassembled WGS sequence"/>
</dbReference>
<name>A0A2W4T0H3_9GAMM</name>
<dbReference type="CDD" id="cd18785">
    <property type="entry name" value="SF2_C"/>
    <property type="match status" value="1"/>
</dbReference>
<evidence type="ECO:0000256" key="3">
    <source>
        <dbReference type="ARBA" id="ARBA00022806"/>
    </source>
</evidence>
<dbReference type="InterPro" id="IPR050615">
    <property type="entry name" value="ATP-dep_DNA_Helicase"/>
</dbReference>
<feature type="domain" description="Helicase ATP-binding" evidence="6">
    <location>
        <begin position="459"/>
        <end position="609"/>
    </location>
</feature>
<dbReference type="InterPro" id="IPR006935">
    <property type="entry name" value="Helicase/UvrB_N"/>
</dbReference>
<dbReference type="GO" id="GO:0016787">
    <property type="term" value="F:hydrolase activity"/>
    <property type="evidence" value="ECO:0007669"/>
    <property type="project" value="UniProtKB-KW"/>
</dbReference>
<evidence type="ECO:0000313" key="8">
    <source>
        <dbReference type="Proteomes" id="UP000249396"/>
    </source>
</evidence>
<dbReference type="SUPFAM" id="SSF52540">
    <property type="entry name" value="P-loop containing nucleoside triphosphate hydrolases"/>
    <property type="match status" value="2"/>
</dbReference>
<dbReference type="InterPro" id="IPR027417">
    <property type="entry name" value="P-loop_NTPase"/>
</dbReference>
<dbReference type="Pfam" id="PF22548">
    <property type="entry name" value="AEP-TOTE"/>
    <property type="match status" value="1"/>
</dbReference>
<evidence type="ECO:0000313" key="7">
    <source>
        <dbReference type="EMBL" id="PZN76187.1"/>
    </source>
</evidence>
<evidence type="ECO:0000256" key="5">
    <source>
        <dbReference type="SAM" id="MobiDB-lite"/>
    </source>
</evidence>
<reference evidence="7 8" key="1">
    <citation type="journal article" date="2018" name="Aquat. Microb. Ecol.">
        <title>Gammaproteobacterial methanotrophs dominate.</title>
        <authorList>
            <person name="Rissanen A.J."/>
            <person name="Saarenheimo J."/>
            <person name="Tiirola M."/>
            <person name="Peura S."/>
            <person name="Aalto S.L."/>
            <person name="Karvinen A."/>
            <person name="Nykanen H."/>
        </authorList>
    </citation>
    <scope>NUCLEOTIDE SEQUENCE [LARGE SCALE GENOMIC DNA]</scope>
    <source>
        <strain evidence="7">AMbin10</strain>
    </source>
</reference>
<keyword evidence="1" id="KW-0547">Nucleotide-binding</keyword>
<dbReference type="GO" id="GO:0003677">
    <property type="term" value="F:DNA binding"/>
    <property type="evidence" value="ECO:0007669"/>
    <property type="project" value="InterPro"/>
</dbReference>
<dbReference type="PANTHER" id="PTHR11274">
    <property type="entry name" value="RAD25/XP-B DNA REPAIR HELICASE"/>
    <property type="match status" value="1"/>
</dbReference>
<dbReference type="GO" id="GO:0005524">
    <property type="term" value="F:ATP binding"/>
    <property type="evidence" value="ECO:0007669"/>
    <property type="project" value="UniProtKB-KW"/>
</dbReference>
<accession>A0A2W4T0H3</accession>